<dbReference type="Pfam" id="PF10282">
    <property type="entry name" value="Lactonase"/>
    <property type="match status" value="1"/>
</dbReference>
<organism evidence="2">
    <name type="scientific">bioreactor metagenome</name>
    <dbReference type="NCBI Taxonomy" id="1076179"/>
    <lineage>
        <taxon>unclassified sequences</taxon>
        <taxon>metagenomes</taxon>
        <taxon>ecological metagenomes</taxon>
    </lineage>
</organism>
<comment type="similarity">
    <text evidence="1">Belongs to the cycloisomerase 2 family.</text>
</comment>
<gene>
    <name evidence="2" type="primary">pgl_7</name>
    <name evidence="2" type="ORF">SDC9_51564</name>
</gene>
<sequence length="332" mass="36036">MHTLIAGSRVSSDTQGITFCSFDEQTGFIQYLTGFGGVEQPTFQCFDGERHILYTVSETENDGHVYGFRVSPSLTCEQMFCVRSLGGSPCHLALNPSGDSLAVANYATGTFTCLRFNECNYTENFAGKGTHPVRQKKSHIHSSLWTDEGSSVLVADLGLDRLIWYKEYFTARQCIKVPPGTGPRHMALSSDKTMLFVAGELSSEVLVVLLGPEPSVVQTISTLPPGFTDENTAADIHLSPDGRFLYCSNRGHDSIAMYAADQASGFLTLLGHCKVESEPRNFCIDPSGAYLLCGNASGNSITVHAIDQQTGILSSAVQRFELQAPVCLTFIT</sequence>
<dbReference type="InterPro" id="IPR019405">
    <property type="entry name" value="Lactonase_7-beta_prop"/>
</dbReference>
<proteinExistence type="inferred from homology"/>
<dbReference type="PANTHER" id="PTHR30344">
    <property type="entry name" value="6-PHOSPHOGLUCONOLACTONASE-RELATED"/>
    <property type="match status" value="1"/>
</dbReference>
<protein>
    <submittedName>
        <fullName evidence="2">6-phosphogluconolactonase</fullName>
        <ecNumber evidence="2">3.1.1.31</ecNumber>
    </submittedName>
</protein>
<accession>A0A644WMY2</accession>
<dbReference type="SUPFAM" id="SSF51004">
    <property type="entry name" value="C-terminal (heme d1) domain of cytochrome cd1-nitrite reductase"/>
    <property type="match status" value="1"/>
</dbReference>
<dbReference type="InterPro" id="IPR011048">
    <property type="entry name" value="Haem_d1_sf"/>
</dbReference>
<evidence type="ECO:0000313" key="2">
    <source>
        <dbReference type="EMBL" id="MPM05276.1"/>
    </source>
</evidence>
<dbReference type="InterPro" id="IPR015943">
    <property type="entry name" value="WD40/YVTN_repeat-like_dom_sf"/>
</dbReference>
<evidence type="ECO:0000256" key="1">
    <source>
        <dbReference type="ARBA" id="ARBA00005564"/>
    </source>
</evidence>
<dbReference type="AlphaFoldDB" id="A0A644WMY2"/>
<dbReference type="Gene3D" id="2.130.10.10">
    <property type="entry name" value="YVTN repeat-like/Quinoprotein amine dehydrogenase"/>
    <property type="match status" value="1"/>
</dbReference>
<name>A0A644WMY2_9ZZZZ</name>
<dbReference type="EMBL" id="VSSQ01001117">
    <property type="protein sequence ID" value="MPM05276.1"/>
    <property type="molecule type" value="Genomic_DNA"/>
</dbReference>
<dbReference type="GO" id="GO:0017057">
    <property type="term" value="F:6-phosphogluconolactonase activity"/>
    <property type="evidence" value="ECO:0007669"/>
    <property type="project" value="UniProtKB-EC"/>
</dbReference>
<comment type="caution">
    <text evidence="2">The sequence shown here is derived from an EMBL/GenBank/DDBJ whole genome shotgun (WGS) entry which is preliminary data.</text>
</comment>
<dbReference type="PANTHER" id="PTHR30344:SF1">
    <property type="entry name" value="6-PHOSPHOGLUCONOLACTONASE"/>
    <property type="match status" value="1"/>
</dbReference>
<dbReference type="InterPro" id="IPR050282">
    <property type="entry name" value="Cycloisomerase_2"/>
</dbReference>
<keyword evidence="2" id="KW-0378">Hydrolase</keyword>
<reference evidence="2" key="1">
    <citation type="submission" date="2019-08" db="EMBL/GenBank/DDBJ databases">
        <authorList>
            <person name="Kucharzyk K."/>
            <person name="Murdoch R.W."/>
            <person name="Higgins S."/>
            <person name="Loffler F."/>
        </authorList>
    </citation>
    <scope>NUCLEOTIDE SEQUENCE</scope>
</reference>
<dbReference type="EC" id="3.1.1.31" evidence="2"/>